<evidence type="ECO:0000313" key="2">
    <source>
        <dbReference type="Proteomes" id="UP000075243"/>
    </source>
</evidence>
<gene>
    <name evidence="1" type="ORF">KK1_008383</name>
</gene>
<sequence length="61" mass="6690">MISLTTAAGECMPRNGTMSTCNQFSTADPTTAPATIPPMLMTVAFPAKNKQKTKRRKMRKE</sequence>
<organism evidence="1 2">
    <name type="scientific">Cajanus cajan</name>
    <name type="common">Pigeon pea</name>
    <name type="synonym">Cajanus indicus</name>
    <dbReference type="NCBI Taxonomy" id="3821"/>
    <lineage>
        <taxon>Eukaryota</taxon>
        <taxon>Viridiplantae</taxon>
        <taxon>Streptophyta</taxon>
        <taxon>Embryophyta</taxon>
        <taxon>Tracheophyta</taxon>
        <taxon>Spermatophyta</taxon>
        <taxon>Magnoliopsida</taxon>
        <taxon>eudicotyledons</taxon>
        <taxon>Gunneridae</taxon>
        <taxon>Pentapetalae</taxon>
        <taxon>rosids</taxon>
        <taxon>fabids</taxon>
        <taxon>Fabales</taxon>
        <taxon>Fabaceae</taxon>
        <taxon>Papilionoideae</taxon>
        <taxon>50 kb inversion clade</taxon>
        <taxon>NPAAA clade</taxon>
        <taxon>indigoferoid/millettioid clade</taxon>
        <taxon>Phaseoleae</taxon>
        <taxon>Cajanus</taxon>
    </lineage>
</organism>
<dbReference type="Proteomes" id="UP000075243">
    <property type="component" value="Chromosome 3"/>
</dbReference>
<keyword evidence="2" id="KW-1185">Reference proteome</keyword>
<accession>A0A151TQ82</accession>
<proteinExistence type="predicted"/>
<reference evidence="1 2" key="1">
    <citation type="journal article" date="2012" name="Nat. Biotechnol.">
        <title>Draft genome sequence of pigeonpea (Cajanus cajan), an orphan legume crop of resource-poor farmers.</title>
        <authorList>
            <person name="Varshney R.K."/>
            <person name="Chen W."/>
            <person name="Li Y."/>
            <person name="Bharti A.K."/>
            <person name="Saxena R.K."/>
            <person name="Schlueter J.A."/>
            <person name="Donoghue M.T."/>
            <person name="Azam S."/>
            <person name="Fan G."/>
            <person name="Whaley A.M."/>
            <person name="Farmer A.D."/>
            <person name="Sheridan J."/>
            <person name="Iwata A."/>
            <person name="Tuteja R."/>
            <person name="Penmetsa R.V."/>
            <person name="Wu W."/>
            <person name="Upadhyaya H.D."/>
            <person name="Yang S.P."/>
            <person name="Shah T."/>
            <person name="Saxena K.B."/>
            <person name="Michael T."/>
            <person name="McCombie W.R."/>
            <person name="Yang B."/>
            <person name="Zhang G."/>
            <person name="Yang H."/>
            <person name="Wang J."/>
            <person name="Spillane C."/>
            <person name="Cook D.R."/>
            <person name="May G.D."/>
            <person name="Xu X."/>
            <person name="Jackson S.A."/>
        </authorList>
    </citation>
    <scope>NUCLEOTIDE SEQUENCE [LARGE SCALE GENOMIC DNA]</scope>
    <source>
        <strain evidence="2">cv. Asha</strain>
    </source>
</reference>
<name>A0A151TQ82_CAJCA</name>
<dbReference type="AlphaFoldDB" id="A0A151TQ82"/>
<protein>
    <submittedName>
        <fullName evidence="1">Uncharacterized protein</fullName>
    </submittedName>
</protein>
<dbReference type="Gramene" id="C.cajan_08140.t">
    <property type="protein sequence ID" value="C.cajan_08140.t.cds1"/>
    <property type="gene ID" value="C.cajan_08140"/>
</dbReference>
<evidence type="ECO:0000313" key="1">
    <source>
        <dbReference type="EMBL" id="KYP69197.1"/>
    </source>
</evidence>
<dbReference type="EMBL" id="CM003605">
    <property type="protein sequence ID" value="KYP69197.1"/>
    <property type="molecule type" value="Genomic_DNA"/>
</dbReference>